<dbReference type="PANTHER" id="PTHR42703:SF1">
    <property type="entry name" value="NA(+)_H(+) ANTIPORTER SUBUNIT D1"/>
    <property type="match status" value="1"/>
</dbReference>
<comment type="subcellular location">
    <subcellularLocation>
        <location evidence="1">Cell membrane</location>
        <topology evidence="1">Multi-pass membrane protein</topology>
    </subcellularLocation>
    <subcellularLocation>
        <location evidence="7">Membrane</location>
        <topology evidence="7">Multi-pass membrane protein</topology>
    </subcellularLocation>
</comment>
<feature type="transmembrane region" description="Helical" evidence="9">
    <location>
        <begin position="302"/>
        <end position="321"/>
    </location>
</feature>
<organism evidence="11 12">
    <name type="scientific">Rothia santali</name>
    <dbReference type="NCBI Taxonomy" id="2949643"/>
    <lineage>
        <taxon>Bacteria</taxon>
        <taxon>Bacillati</taxon>
        <taxon>Actinomycetota</taxon>
        <taxon>Actinomycetes</taxon>
        <taxon>Micrococcales</taxon>
        <taxon>Micrococcaceae</taxon>
        <taxon>Rothia</taxon>
    </lineage>
</organism>
<evidence type="ECO:0000256" key="5">
    <source>
        <dbReference type="ARBA" id="ARBA00022989"/>
    </source>
</evidence>
<dbReference type="InterPro" id="IPR003918">
    <property type="entry name" value="NADH_UbQ_OxRdtase"/>
</dbReference>
<feature type="transmembrane region" description="Helical" evidence="9">
    <location>
        <begin position="110"/>
        <end position="130"/>
    </location>
</feature>
<feature type="transmembrane region" description="Helical" evidence="9">
    <location>
        <begin position="327"/>
        <end position="350"/>
    </location>
</feature>
<keyword evidence="4 7" id="KW-0812">Transmembrane</keyword>
<evidence type="ECO:0000256" key="1">
    <source>
        <dbReference type="ARBA" id="ARBA00004651"/>
    </source>
</evidence>
<feature type="transmembrane region" description="Helical" evidence="9">
    <location>
        <begin position="66"/>
        <end position="98"/>
    </location>
</feature>
<dbReference type="GO" id="GO:0005886">
    <property type="term" value="C:plasma membrane"/>
    <property type="evidence" value="ECO:0007669"/>
    <property type="project" value="UniProtKB-SubCell"/>
</dbReference>
<evidence type="ECO:0000256" key="6">
    <source>
        <dbReference type="ARBA" id="ARBA00023136"/>
    </source>
</evidence>
<feature type="transmembrane region" description="Helical" evidence="9">
    <location>
        <begin position="277"/>
        <end position="295"/>
    </location>
</feature>
<dbReference type="PRINTS" id="PR01437">
    <property type="entry name" value="NUOXDRDTASE4"/>
</dbReference>
<comment type="similarity">
    <text evidence="2">Belongs to the CPA3 antiporters (TC 2.A.63) subunit D family.</text>
</comment>
<evidence type="ECO:0000313" key="11">
    <source>
        <dbReference type="EMBL" id="MCP3425451.1"/>
    </source>
</evidence>
<dbReference type="GO" id="GO:0042773">
    <property type="term" value="P:ATP synthesis coupled electron transport"/>
    <property type="evidence" value="ECO:0007669"/>
    <property type="project" value="InterPro"/>
</dbReference>
<keyword evidence="6 9" id="KW-0472">Membrane</keyword>
<evidence type="ECO:0000256" key="7">
    <source>
        <dbReference type="RuleBase" id="RU000320"/>
    </source>
</evidence>
<evidence type="ECO:0000256" key="2">
    <source>
        <dbReference type="ARBA" id="ARBA00005346"/>
    </source>
</evidence>
<protein>
    <submittedName>
        <fullName evidence="11">Na+/H+ antiporter subunit D</fullName>
    </submittedName>
</protein>
<dbReference type="GO" id="GO:0008137">
    <property type="term" value="F:NADH dehydrogenase (ubiquinone) activity"/>
    <property type="evidence" value="ECO:0007669"/>
    <property type="project" value="InterPro"/>
</dbReference>
<accession>A0A9X2HA20</accession>
<gene>
    <name evidence="11" type="ORF">NBM05_05310</name>
</gene>
<feature type="compositionally biased region" description="Low complexity" evidence="8">
    <location>
        <begin position="535"/>
        <end position="575"/>
    </location>
</feature>
<keyword evidence="5 9" id="KW-1133">Transmembrane helix</keyword>
<sequence>MSIFDLAPAAIILPLLAAGLNFTLYRRPTAQRLISLIAIIVVLALESTLLIASWGSGPVSISLGGWAAPFGIVLVVDQLSSLMLVVSSVVSLAVLVYATGQGLADGDDDAPISVFYPTYLVLLAGVSNAFLAGDLFNLYVGFEILLTASYVLLTMSGTAPRIRAGVTYTVVSVISSLLFLMSIGMIYAAVGTVNMADIAAKVPELPPGTQLQLHLMLLVAFGIKAAVFPLSLWLPDSYPTAPAPVTAVFAGLLTKVGVYAIIRTETLLFPDSRVDDLLTWVAILTLVVGILGALTQGDIKRTLSFILISHIGYMIWGIALATPRGMMAVVFYVAHHIVIQTSLFMVIGLIERRGGSANMDRLAGMARIAPILGILYFVPAMNLGGIPPFSGFIGKVGLIEASVEVGSWQAYAMAGVGVFVSLLTLMTLARIWNRVFWRKPEHAEFPDPILLATDENGNYGIHTSGESDAESRRYRGRDVKLLPGSMLGSTIGLVAVGAAITLVAGPLFAFSDQAAENLTNPEIYIQEVLGDNAPDFAGDSAEAADDAAPGTADVPEPADAPGTADAAPAENGGRE</sequence>
<evidence type="ECO:0000256" key="9">
    <source>
        <dbReference type="SAM" id="Phobius"/>
    </source>
</evidence>
<proteinExistence type="inferred from homology"/>
<keyword evidence="12" id="KW-1185">Reference proteome</keyword>
<feature type="transmembrane region" description="Helical" evidence="9">
    <location>
        <begin position="371"/>
        <end position="390"/>
    </location>
</feature>
<feature type="transmembrane region" description="Helical" evidence="9">
    <location>
        <begin position="211"/>
        <end position="234"/>
    </location>
</feature>
<feature type="transmembrane region" description="Helical" evidence="9">
    <location>
        <begin position="241"/>
        <end position="262"/>
    </location>
</feature>
<keyword evidence="3" id="KW-1003">Cell membrane</keyword>
<reference evidence="11" key="1">
    <citation type="submission" date="2022-06" db="EMBL/GenBank/DDBJ databases">
        <title>Rothia sp. isolated from sandalwood seedling.</title>
        <authorList>
            <person name="Tuikhar N."/>
            <person name="Kirdat K."/>
            <person name="Thorat V."/>
            <person name="Swetha P."/>
            <person name="Padma S."/>
            <person name="Sundararaj R."/>
            <person name="Yadav A."/>
        </authorList>
    </citation>
    <scope>NUCLEOTIDE SEQUENCE</scope>
    <source>
        <strain evidence="11">AR01</strain>
    </source>
</reference>
<dbReference type="Pfam" id="PF00361">
    <property type="entry name" value="Proton_antipo_M"/>
    <property type="match status" value="1"/>
</dbReference>
<feature type="transmembrane region" description="Helical" evidence="9">
    <location>
        <begin position="136"/>
        <end position="153"/>
    </location>
</feature>
<dbReference type="Proteomes" id="UP001139502">
    <property type="component" value="Unassembled WGS sequence"/>
</dbReference>
<evidence type="ECO:0000256" key="3">
    <source>
        <dbReference type="ARBA" id="ARBA00022475"/>
    </source>
</evidence>
<feature type="transmembrane region" description="Helical" evidence="9">
    <location>
        <begin position="6"/>
        <end position="24"/>
    </location>
</feature>
<evidence type="ECO:0000259" key="10">
    <source>
        <dbReference type="Pfam" id="PF00361"/>
    </source>
</evidence>
<dbReference type="NCBIfam" id="NF009308">
    <property type="entry name" value="PRK12665.1"/>
    <property type="match status" value="1"/>
</dbReference>
<evidence type="ECO:0000313" key="12">
    <source>
        <dbReference type="Proteomes" id="UP001139502"/>
    </source>
</evidence>
<feature type="region of interest" description="Disordered" evidence="8">
    <location>
        <begin position="534"/>
        <end position="575"/>
    </location>
</feature>
<dbReference type="EMBL" id="JANAFB010000009">
    <property type="protein sequence ID" value="MCP3425451.1"/>
    <property type="molecule type" value="Genomic_DNA"/>
</dbReference>
<feature type="transmembrane region" description="Helical" evidence="9">
    <location>
        <begin position="33"/>
        <end position="54"/>
    </location>
</feature>
<dbReference type="RefSeq" id="WP_254165680.1">
    <property type="nucleotide sequence ID" value="NZ_JANAFB010000009.1"/>
</dbReference>
<feature type="transmembrane region" description="Helical" evidence="9">
    <location>
        <begin position="410"/>
        <end position="429"/>
    </location>
</feature>
<dbReference type="InterPro" id="IPR050586">
    <property type="entry name" value="CPA3_Na-H_Antiporter_D"/>
</dbReference>
<feature type="domain" description="NADH:quinone oxidoreductase/Mrp antiporter transmembrane" evidence="10">
    <location>
        <begin position="132"/>
        <end position="418"/>
    </location>
</feature>
<evidence type="ECO:0000256" key="4">
    <source>
        <dbReference type="ARBA" id="ARBA00022692"/>
    </source>
</evidence>
<name>A0A9X2HA20_9MICC</name>
<dbReference type="InterPro" id="IPR001750">
    <property type="entry name" value="ND/Mrp_TM"/>
</dbReference>
<dbReference type="AlphaFoldDB" id="A0A9X2HA20"/>
<feature type="transmembrane region" description="Helical" evidence="9">
    <location>
        <begin position="165"/>
        <end position="191"/>
    </location>
</feature>
<feature type="transmembrane region" description="Helical" evidence="9">
    <location>
        <begin position="481"/>
        <end position="510"/>
    </location>
</feature>
<comment type="caution">
    <text evidence="11">The sequence shown here is derived from an EMBL/GenBank/DDBJ whole genome shotgun (WGS) entry which is preliminary data.</text>
</comment>
<evidence type="ECO:0000256" key="8">
    <source>
        <dbReference type="SAM" id="MobiDB-lite"/>
    </source>
</evidence>
<dbReference type="PANTHER" id="PTHR42703">
    <property type="entry name" value="NADH DEHYDROGENASE"/>
    <property type="match status" value="1"/>
</dbReference>